<organism evidence="6">
    <name type="scientific">Thermohahella caldifontis</name>
    <dbReference type="NCBI Taxonomy" id="3142973"/>
    <lineage>
        <taxon>Bacteria</taxon>
        <taxon>Pseudomonadati</taxon>
        <taxon>Pseudomonadota</taxon>
        <taxon>Gammaproteobacteria</taxon>
        <taxon>Oceanospirillales</taxon>
        <taxon>Hahellaceae</taxon>
        <taxon>Thermohahella</taxon>
    </lineage>
</organism>
<dbReference type="InterPro" id="IPR013783">
    <property type="entry name" value="Ig-like_fold"/>
</dbReference>
<feature type="region of interest" description="Disordered" evidence="4">
    <location>
        <begin position="588"/>
        <end position="608"/>
    </location>
</feature>
<protein>
    <submittedName>
        <fullName evidence="6">FG-GAP repeat protein</fullName>
    </submittedName>
</protein>
<gene>
    <name evidence="6" type="ORF">AAIA72_12740</name>
</gene>
<feature type="region of interest" description="Disordered" evidence="4">
    <location>
        <begin position="26"/>
        <end position="54"/>
    </location>
</feature>
<dbReference type="InterPro" id="IPR028994">
    <property type="entry name" value="Integrin_alpha_N"/>
</dbReference>
<name>A0AB39UUJ2_9GAMM</name>
<dbReference type="Pfam" id="PF14312">
    <property type="entry name" value="FG-GAP_2"/>
    <property type="match status" value="4"/>
</dbReference>
<reference evidence="6" key="1">
    <citation type="submission" date="2024-05" db="EMBL/GenBank/DDBJ databases">
        <title>Genome sequencing of novel strain.</title>
        <authorList>
            <person name="Ganbat D."/>
            <person name="Ganbat S."/>
            <person name="Lee S.-J."/>
        </authorList>
    </citation>
    <scope>NUCLEOTIDE SEQUENCE</scope>
    <source>
        <strain evidence="6">SMD15-11</strain>
    </source>
</reference>
<dbReference type="InterPro" id="IPR011043">
    <property type="entry name" value="Gal_Oxase/kelch_b-propeller"/>
</dbReference>
<dbReference type="KEGG" id="tcd:AAIA72_12740"/>
<dbReference type="AlphaFoldDB" id="A0AB39UUJ2"/>
<feature type="compositionally biased region" description="Low complexity" evidence="4">
    <location>
        <begin position="597"/>
        <end position="608"/>
    </location>
</feature>
<dbReference type="InterPro" id="IPR013519">
    <property type="entry name" value="Int_alpha_beta-p"/>
</dbReference>
<feature type="signal peptide" evidence="5">
    <location>
        <begin position="1"/>
        <end position="23"/>
    </location>
</feature>
<evidence type="ECO:0000256" key="3">
    <source>
        <dbReference type="ARBA" id="ARBA00023180"/>
    </source>
</evidence>
<dbReference type="Gene3D" id="2.60.40.10">
    <property type="entry name" value="Immunoglobulins"/>
    <property type="match status" value="1"/>
</dbReference>
<dbReference type="PANTHER" id="PTHR36220:SF1">
    <property type="entry name" value="GAMMA TUBULIN COMPLEX COMPONENT C-TERMINAL DOMAIN-CONTAINING PROTEIN"/>
    <property type="match status" value="1"/>
</dbReference>
<accession>A0AB39UUJ2</accession>
<keyword evidence="2" id="KW-0677">Repeat</keyword>
<dbReference type="SUPFAM" id="SSF50965">
    <property type="entry name" value="Galactose oxidase, central domain"/>
    <property type="match status" value="2"/>
</dbReference>
<feature type="chain" id="PRO_5044226369" evidence="5">
    <location>
        <begin position="24"/>
        <end position="614"/>
    </location>
</feature>
<dbReference type="RefSeq" id="WP_369600692.1">
    <property type="nucleotide sequence ID" value="NZ_CP154858.1"/>
</dbReference>
<dbReference type="Gene3D" id="2.130.10.130">
    <property type="entry name" value="Integrin alpha, N-terminal"/>
    <property type="match status" value="3"/>
</dbReference>
<dbReference type="EMBL" id="CP154858">
    <property type="protein sequence ID" value="XDT71667.1"/>
    <property type="molecule type" value="Genomic_DNA"/>
</dbReference>
<evidence type="ECO:0000313" key="6">
    <source>
        <dbReference type="EMBL" id="XDT71667.1"/>
    </source>
</evidence>
<evidence type="ECO:0000256" key="1">
    <source>
        <dbReference type="ARBA" id="ARBA00022729"/>
    </source>
</evidence>
<feature type="compositionally biased region" description="Polar residues" evidence="4">
    <location>
        <begin position="449"/>
        <end position="468"/>
    </location>
</feature>
<dbReference type="PROSITE" id="PS51257">
    <property type="entry name" value="PROKAR_LIPOPROTEIN"/>
    <property type="match status" value="1"/>
</dbReference>
<keyword evidence="1 5" id="KW-0732">Signal</keyword>
<evidence type="ECO:0000256" key="4">
    <source>
        <dbReference type="SAM" id="MobiDB-lite"/>
    </source>
</evidence>
<proteinExistence type="predicted"/>
<evidence type="ECO:0000256" key="5">
    <source>
        <dbReference type="SAM" id="SignalP"/>
    </source>
</evidence>
<sequence length="614" mass="62597">MTWKNQGKYLLACTLVSALTACGGSGGGGDSGEVDSGGTNGDGGSVETTNPPQAPVLTLAPQAIKTFHFNWSDVSGATEYRLLENPDGASGFSQIATLAADATSHDHEVFLPARMNAQYMLQACNSAGCSDSGIASVSGTLAEAIGYFKASNLSAQDAFGSAIALSEDGYTLAVGAKLEDSGSTGVNGDQTDDSASGSGAVYVFVRNNDNWTQQAYIKASNSAAGDLFGSKLALSGDGNTLAVSAPLEDSGATGINGDQDDNSVRDAGAVYVFVRHGGSWSQQAYIKASNPDQDDFFGFSLALSGNGSTLAVGALFDDSAAAGINGDDSDNSLVDSGAAFVFIRDETGSWVQQAYIKAPDPGQDDLFGFSLALSGDGNTLAVGGPKRDSTYTGLGLVPDSGAAYIFVRDGAGTWSHQAQLEASYFGPNEFGTSLALSKDGETLAVGADSESSGATGINGDQTDRSAPNSGAVYVFTRSNDTWAQQAYIKASNTEAEDRFGQEVALSGDGNTLAVSAPEEDSSAIGIGGAQNDNSADKSGAVYVFTRNNTDWTQLAYIKAPNTDVEDQFGSDGLALSGDGQVLAIGTSREDSSANEIGGDSSDNSASGAGAVYLY</sequence>
<feature type="region of interest" description="Disordered" evidence="4">
    <location>
        <begin position="445"/>
        <end position="468"/>
    </location>
</feature>
<dbReference type="SMART" id="SM00191">
    <property type="entry name" value="Int_alpha"/>
    <property type="match status" value="6"/>
</dbReference>
<dbReference type="InterPro" id="IPR013517">
    <property type="entry name" value="FG-GAP"/>
</dbReference>
<evidence type="ECO:0000256" key="2">
    <source>
        <dbReference type="ARBA" id="ARBA00022737"/>
    </source>
</evidence>
<keyword evidence="3" id="KW-0325">Glycoprotein</keyword>
<dbReference type="PANTHER" id="PTHR36220">
    <property type="entry name" value="UNNAMED PRODUCT"/>
    <property type="match status" value="1"/>
</dbReference>